<dbReference type="InterPro" id="IPR050595">
    <property type="entry name" value="Bact_response_regulator"/>
</dbReference>
<dbReference type="PANTHER" id="PTHR44591">
    <property type="entry name" value="STRESS RESPONSE REGULATOR PROTEIN 1"/>
    <property type="match status" value="1"/>
</dbReference>
<evidence type="ECO:0000313" key="4">
    <source>
        <dbReference type="EMBL" id="TWT88156.1"/>
    </source>
</evidence>
<dbReference type="PANTHER" id="PTHR44591:SF3">
    <property type="entry name" value="RESPONSE REGULATORY DOMAIN-CONTAINING PROTEIN"/>
    <property type="match status" value="1"/>
</dbReference>
<dbReference type="Gene3D" id="3.40.50.2300">
    <property type="match status" value="1"/>
</dbReference>
<protein>
    <submittedName>
        <fullName evidence="4">Hydrogenase transcriptional regulatory protein hupR1</fullName>
    </submittedName>
</protein>
<dbReference type="SMART" id="SM00448">
    <property type="entry name" value="REC"/>
    <property type="match status" value="1"/>
</dbReference>
<dbReference type="CDD" id="cd17569">
    <property type="entry name" value="REC_HupR-like"/>
    <property type="match status" value="1"/>
</dbReference>
<dbReference type="AlphaFoldDB" id="A0A5C5ZM47"/>
<proteinExistence type="predicted"/>
<dbReference type="OrthoDB" id="9802066at2"/>
<dbReference type="SUPFAM" id="SSF52172">
    <property type="entry name" value="CheY-like"/>
    <property type="match status" value="1"/>
</dbReference>
<name>A0A5C5ZM47_9BACT</name>
<evidence type="ECO:0000313" key="5">
    <source>
        <dbReference type="Proteomes" id="UP000315440"/>
    </source>
</evidence>
<dbReference type="InterPro" id="IPR001789">
    <property type="entry name" value="Sig_transdc_resp-reg_receiver"/>
</dbReference>
<organism evidence="4 5">
    <name type="scientific">Pseudobythopirellula maris</name>
    <dbReference type="NCBI Taxonomy" id="2527991"/>
    <lineage>
        <taxon>Bacteria</taxon>
        <taxon>Pseudomonadati</taxon>
        <taxon>Planctomycetota</taxon>
        <taxon>Planctomycetia</taxon>
        <taxon>Pirellulales</taxon>
        <taxon>Lacipirellulaceae</taxon>
        <taxon>Pseudobythopirellula</taxon>
    </lineage>
</organism>
<dbReference type="Proteomes" id="UP000315440">
    <property type="component" value="Unassembled WGS sequence"/>
</dbReference>
<evidence type="ECO:0000259" key="3">
    <source>
        <dbReference type="PROSITE" id="PS50110"/>
    </source>
</evidence>
<evidence type="ECO:0000256" key="1">
    <source>
        <dbReference type="ARBA" id="ARBA00022553"/>
    </source>
</evidence>
<keyword evidence="1 2" id="KW-0597">Phosphoprotein</keyword>
<comment type="caution">
    <text evidence="4">The sequence shown here is derived from an EMBL/GenBank/DDBJ whole genome shotgun (WGS) entry which is preliminary data.</text>
</comment>
<dbReference type="GO" id="GO:0000160">
    <property type="term" value="P:phosphorelay signal transduction system"/>
    <property type="evidence" value="ECO:0007669"/>
    <property type="project" value="InterPro"/>
</dbReference>
<gene>
    <name evidence="4" type="primary">hupR1</name>
    <name evidence="4" type="ORF">Mal64_16330</name>
</gene>
<accession>A0A5C5ZM47</accession>
<dbReference type="PROSITE" id="PS50110">
    <property type="entry name" value="RESPONSE_REGULATORY"/>
    <property type="match status" value="1"/>
</dbReference>
<sequence>MPEKIMFVDDERSLLNGIERRLGMEYDITTAESGADALAAIAEVGPFPVIITDMRMPGMNGVEFVLAAREVAPDTVYVMLTGNQDQETVARAVNEGQVFRFLNKPCTSDMLRMTVDASLKQHALITAEKELLHRTFCGAVGVLTDMISIAHPDVFSRSAEVEKVVADLRAALGIDDRWEYKLAAKLSMIGFALMSEEDRDGFHRKEHGGVESCELYARAASAGENVIARIPRLELVARMIGMQPSAQGAIYGHRDASKDQVVSTGATLLRLATHVDAQARQGVTAQQGLQHIKQRIPSMSIDLEEAVIENWPTLAVQRPIEVALNRLEEGMVLSHDVIGDNGAVLLRQGRRLSETTIERLHCHRDTLKNCGTVTVYEQVVSSLDKTLAAV</sequence>
<dbReference type="RefSeq" id="WP_146398971.1">
    <property type="nucleotide sequence ID" value="NZ_SJPQ01000002.1"/>
</dbReference>
<dbReference type="Pfam" id="PF00072">
    <property type="entry name" value="Response_reg"/>
    <property type="match status" value="1"/>
</dbReference>
<dbReference type="EMBL" id="SJPQ01000002">
    <property type="protein sequence ID" value="TWT88156.1"/>
    <property type="molecule type" value="Genomic_DNA"/>
</dbReference>
<keyword evidence="5" id="KW-1185">Reference proteome</keyword>
<dbReference type="InterPro" id="IPR011006">
    <property type="entry name" value="CheY-like_superfamily"/>
</dbReference>
<feature type="modified residue" description="4-aspartylphosphate" evidence="2">
    <location>
        <position position="53"/>
    </location>
</feature>
<evidence type="ECO:0000256" key="2">
    <source>
        <dbReference type="PROSITE-ProRule" id="PRU00169"/>
    </source>
</evidence>
<feature type="domain" description="Response regulatory" evidence="3">
    <location>
        <begin position="4"/>
        <end position="119"/>
    </location>
</feature>
<reference evidence="4 5" key="1">
    <citation type="submission" date="2019-02" db="EMBL/GenBank/DDBJ databases">
        <title>Deep-cultivation of Planctomycetes and their phenomic and genomic characterization uncovers novel biology.</title>
        <authorList>
            <person name="Wiegand S."/>
            <person name="Jogler M."/>
            <person name="Boedeker C."/>
            <person name="Pinto D."/>
            <person name="Vollmers J."/>
            <person name="Rivas-Marin E."/>
            <person name="Kohn T."/>
            <person name="Peeters S.H."/>
            <person name="Heuer A."/>
            <person name="Rast P."/>
            <person name="Oberbeckmann S."/>
            <person name="Bunk B."/>
            <person name="Jeske O."/>
            <person name="Meyerdierks A."/>
            <person name="Storesund J.E."/>
            <person name="Kallscheuer N."/>
            <person name="Luecker S."/>
            <person name="Lage O.M."/>
            <person name="Pohl T."/>
            <person name="Merkel B.J."/>
            <person name="Hornburger P."/>
            <person name="Mueller R.-W."/>
            <person name="Bruemmer F."/>
            <person name="Labrenz M."/>
            <person name="Spormann A.M."/>
            <person name="Op Den Camp H."/>
            <person name="Overmann J."/>
            <person name="Amann R."/>
            <person name="Jetten M.S.M."/>
            <person name="Mascher T."/>
            <person name="Medema M.H."/>
            <person name="Devos D.P."/>
            <person name="Kaster A.-K."/>
            <person name="Ovreas L."/>
            <person name="Rohde M."/>
            <person name="Galperin M.Y."/>
            <person name="Jogler C."/>
        </authorList>
    </citation>
    <scope>NUCLEOTIDE SEQUENCE [LARGE SCALE GENOMIC DNA]</scope>
    <source>
        <strain evidence="4 5">Mal64</strain>
    </source>
</reference>